<organism evidence="1 2">
    <name type="scientific">Bipolaris oryzae ATCC 44560</name>
    <dbReference type="NCBI Taxonomy" id="930090"/>
    <lineage>
        <taxon>Eukaryota</taxon>
        <taxon>Fungi</taxon>
        <taxon>Dikarya</taxon>
        <taxon>Ascomycota</taxon>
        <taxon>Pezizomycotina</taxon>
        <taxon>Dothideomycetes</taxon>
        <taxon>Pleosporomycetidae</taxon>
        <taxon>Pleosporales</taxon>
        <taxon>Pleosporineae</taxon>
        <taxon>Pleosporaceae</taxon>
        <taxon>Bipolaris</taxon>
    </lineage>
</organism>
<dbReference type="STRING" id="930090.W6YN24"/>
<reference evidence="1 2" key="1">
    <citation type="journal article" date="2013" name="PLoS Genet.">
        <title>Comparative genome structure, secondary metabolite, and effector coding capacity across Cochliobolus pathogens.</title>
        <authorList>
            <person name="Condon B.J."/>
            <person name="Leng Y."/>
            <person name="Wu D."/>
            <person name="Bushley K.E."/>
            <person name="Ohm R.A."/>
            <person name="Otillar R."/>
            <person name="Martin J."/>
            <person name="Schackwitz W."/>
            <person name="Grimwood J."/>
            <person name="MohdZainudin N."/>
            <person name="Xue C."/>
            <person name="Wang R."/>
            <person name="Manning V.A."/>
            <person name="Dhillon B."/>
            <person name="Tu Z.J."/>
            <person name="Steffenson B.J."/>
            <person name="Salamov A."/>
            <person name="Sun H."/>
            <person name="Lowry S."/>
            <person name="LaButti K."/>
            <person name="Han J."/>
            <person name="Copeland A."/>
            <person name="Lindquist E."/>
            <person name="Barry K."/>
            <person name="Schmutz J."/>
            <person name="Baker S.E."/>
            <person name="Ciuffetti L.M."/>
            <person name="Grigoriev I.V."/>
            <person name="Zhong S."/>
            <person name="Turgeon B.G."/>
        </authorList>
    </citation>
    <scope>NUCLEOTIDE SEQUENCE [LARGE SCALE GENOMIC DNA]</scope>
    <source>
        <strain evidence="1 2">ATCC 44560</strain>
    </source>
</reference>
<protein>
    <submittedName>
        <fullName evidence="1">Uncharacterized protein</fullName>
    </submittedName>
</protein>
<dbReference type="EMBL" id="KI964147">
    <property type="protein sequence ID" value="EUC40677.1"/>
    <property type="molecule type" value="Genomic_DNA"/>
</dbReference>
<evidence type="ECO:0000313" key="2">
    <source>
        <dbReference type="Proteomes" id="UP000054032"/>
    </source>
</evidence>
<dbReference type="KEGG" id="bor:COCMIDRAFT_30435"/>
<dbReference type="Proteomes" id="UP000054032">
    <property type="component" value="Unassembled WGS sequence"/>
</dbReference>
<dbReference type="OrthoDB" id="5104857at2759"/>
<keyword evidence="2" id="KW-1185">Reference proteome</keyword>
<name>W6YN24_COCMI</name>
<evidence type="ECO:0000313" key="1">
    <source>
        <dbReference type="EMBL" id="EUC40677.1"/>
    </source>
</evidence>
<dbReference type="AlphaFoldDB" id="W6YN24"/>
<sequence>MLFLSFFWTVSLAQVVPFNQILPVLTGPVVQLSAEEELYYQLVNIRNTTCQATLTFDNATFLPISAIANPKNCAGNQSAKFRIPGSVPNGAAAIEWQCMGVDGIAVDLIMISGGSSDVEQLLVDSKTLDIVVRCLTNSTTPEHAPSVAPCM</sequence>
<dbReference type="RefSeq" id="XP_007692819.1">
    <property type="nucleotide sequence ID" value="XM_007694629.1"/>
</dbReference>
<dbReference type="HOGENOM" id="CLU_1731125_0_0_1"/>
<proteinExistence type="predicted"/>
<accession>W6YN24</accession>
<dbReference type="GeneID" id="19121676"/>
<gene>
    <name evidence="1" type="ORF">COCMIDRAFT_30435</name>
</gene>